<sequence>MELSILTSSAKTIGAKQTSKAIARDEVELVFVANNSDDRIALPILELCEVHGVAVDRNHSMEELGKAANIKVKAAAVGVLK</sequence>
<reference evidence="2 3" key="1">
    <citation type="journal article" date="2021" name="Sci. Rep.">
        <title>The distribution of antibiotic resistance genes in chicken gut microbiota commensals.</title>
        <authorList>
            <person name="Juricova H."/>
            <person name="Matiasovicova J."/>
            <person name="Kubasova T."/>
            <person name="Cejkova D."/>
            <person name="Rychlik I."/>
        </authorList>
    </citation>
    <scope>NUCLEOTIDE SEQUENCE [LARGE SCALE GENOMIC DNA]</scope>
    <source>
        <strain evidence="2 3">An537</strain>
    </source>
</reference>
<dbReference type="RefSeq" id="WP_028255442.1">
    <property type="nucleotide sequence ID" value="NZ_CAUGKU010000012.1"/>
</dbReference>
<dbReference type="Pfam" id="PF01248">
    <property type="entry name" value="Ribosomal_L7Ae"/>
    <property type="match status" value="1"/>
</dbReference>
<evidence type="ECO:0000313" key="3">
    <source>
        <dbReference type="Proteomes" id="UP000707138"/>
    </source>
</evidence>
<evidence type="ECO:0000259" key="1">
    <source>
        <dbReference type="Pfam" id="PF01248"/>
    </source>
</evidence>
<feature type="domain" description="Ribosomal protein eL8/eL30/eS12/Gadd45" evidence="1">
    <location>
        <begin position="12"/>
        <end position="79"/>
    </location>
</feature>
<dbReference type="SUPFAM" id="SSF55315">
    <property type="entry name" value="L30e-like"/>
    <property type="match status" value="1"/>
</dbReference>
<dbReference type="InterPro" id="IPR029064">
    <property type="entry name" value="Ribosomal_eL30-like_sf"/>
</dbReference>
<evidence type="ECO:0000313" key="2">
    <source>
        <dbReference type="EMBL" id="MBM6913554.1"/>
    </source>
</evidence>
<dbReference type="Proteomes" id="UP000707138">
    <property type="component" value="Unassembled WGS sequence"/>
</dbReference>
<name>A0ABS2GHA7_9FIRM</name>
<proteinExistence type="predicted"/>
<keyword evidence="3" id="KW-1185">Reference proteome</keyword>
<dbReference type="InterPro" id="IPR004038">
    <property type="entry name" value="Ribosomal_eL8/eL30/eS12/Gad45"/>
</dbReference>
<comment type="caution">
    <text evidence="2">The sequence shown here is derived from an EMBL/GenBank/DDBJ whole genome shotgun (WGS) entry which is preliminary data.</text>
</comment>
<accession>A0ABS2GHA7</accession>
<dbReference type="EMBL" id="JACJLA010000024">
    <property type="protein sequence ID" value="MBM6913554.1"/>
    <property type="molecule type" value="Genomic_DNA"/>
</dbReference>
<gene>
    <name evidence="2" type="ORF">H6A01_09525</name>
</gene>
<protein>
    <submittedName>
        <fullName evidence="2">Ribosomal L7Ae/L30e/S12e/Gadd45 family protein</fullName>
    </submittedName>
</protein>
<organism evidence="2 3">
    <name type="scientific">Veillonella magna</name>
    <dbReference type="NCBI Taxonomy" id="464322"/>
    <lineage>
        <taxon>Bacteria</taxon>
        <taxon>Bacillati</taxon>
        <taxon>Bacillota</taxon>
        <taxon>Negativicutes</taxon>
        <taxon>Veillonellales</taxon>
        <taxon>Veillonellaceae</taxon>
        <taxon>Veillonella</taxon>
    </lineage>
</organism>
<dbReference type="Gene3D" id="3.30.1330.30">
    <property type="match status" value="1"/>
</dbReference>